<protein>
    <submittedName>
        <fullName evidence="10">Putative sterigmatocystin biosynthesis P450 monooxygenase</fullName>
    </submittedName>
</protein>
<name>A0A5Q4BQT5_9PEZI</name>
<dbReference type="InterPro" id="IPR001128">
    <property type="entry name" value="Cyt_P450"/>
</dbReference>
<keyword evidence="9" id="KW-1133">Transmembrane helix</keyword>
<dbReference type="GO" id="GO:0016705">
    <property type="term" value="F:oxidoreductase activity, acting on paired donors, with incorporation or reduction of molecular oxygen"/>
    <property type="evidence" value="ECO:0007669"/>
    <property type="project" value="InterPro"/>
</dbReference>
<dbReference type="PANTHER" id="PTHR24305">
    <property type="entry name" value="CYTOCHROME P450"/>
    <property type="match status" value="1"/>
</dbReference>
<keyword evidence="5 8" id="KW-0560">Oxidoreductase</keyword>
<dbReference type="Proteomes" id="UP000326340">
    <property type="component" value="Unassembled WGS sequence"/>
</dbReference>
<evidence type="ECO:0000256" key="8">
    <source>
        <dbReference type="RuleBase" id="RU000461"/>
    </source>
</evidence>
<comment type="caution">
    <text evidence="10">The sequence shown here is derived from an EMBL/GenBank/DDBJ whole genome shotgun (WGS) entry which is preliminary data.</text>
</comment>
<feature type="binding site" description="axial binding residue" evidence="7">
    <location>
        <position position="433"/>
    </location>
    <ligand>
        <name>heme</name>
        <dbReference type="ChEBI" id="CHEBI:30413"/>
    </ligand>
    <ligandPart>
        <name>Fe</name>
        <dbReference type="ChEBI" id="CHEBI:18248"/>
    </ligandPart>
</feature>
<keyword evidence="4 7" id="KW-0479">Metal-binding</keyword>
<dbReference type="InterPro" id="IPR017972">
    <property type="entry name" value="Cyt_P450_CS"/>
</dbReference>
<evidence type="ECO:0000313" key="11">
    <source>
        <dbReference type="Proteomes" id="UP000326340"/>
    </source>
</evidence>
<dbReference type="Gene3D" id="1.10.630.10">
    <property type="entry name" value="Cytochrome P450"/>
    <property type="match status" value="1"/>
</dbReference>
<dbReference type="GO" id="GO:0005506">
    <property type="term" value="F:iron ion binding"/>
    <property type="evidence" value="ECO:0007669"/>
    <property type="project" value="InterPro"/>
</dbReference>
<dbReference type="PANTHER" id="PTHR24305:SF96">
    <property type="entry name" value="CYTOCHROME P450 MONOOXYGENASE STCB-RELATED"/>
    <property type="match status" value="1"/>
</dbReference>
<keyword evidence="11" id="KW-1185">Reference proteome</keyword>
<evidence type="ECO:0000256" key="6">
    <source>
        <dbReference type="ARBA" id="ARBA00023004"/>
    </source>
</evidence>
<comment type="similarity">
    <text evidence="2 8">Belongs to the cytochrome P450 family.</text>
</comment>
<evidence type="ECO:0000256" key="1">
    <source>
        <dbReference type="ARBA" id="ARBA00001971"/>
    </source>
</evidence>
<dbReference type="InterPro" id="IPR036396">
    <property type="entry name" value="Cyt_P450_sf"/>
</dbReference>
<evidence type="ECO:0000313" key="10">
    <source>
        <dbReference type="EMBL" id="TQN69385.1"/>
    </source>
</evidence>
<dbReference type="AlphaFoldDB" id="A0A5Q4BQT5"/>
<evidence type="ECO:0000256" key="7">
    <source>
        <dbReference type="PIRSR" id="PIRSR602401-1"/>
    </source>
</evidence>
<dbReference type="GO" id="GO:0020037">
    <property type="term" value="F:heme binding"/>
    <property type="evidence" value="ECO:0007669"/>
    <property type="project" value="InterPro"/>
</dbReference>
<dbReference type="PROSITE" id="PS00086">
    <property type="entry name" value="CYTOCHROME_P450"/>
    <property type="match status" value="1"/>
</dbReference>
<dbReference type="InterPro" id="IPR002401">
    <property type="entry name" value="Cyt_P450_E_grp-I"/>
</dbReference>
<keyword evidence="6 7" id="KW-0408">Iron</keyword>
<accession>A0A5Q4BQT5</accession>
<dbReference type="EMBL" id="PUHP01000527">
    <property type="protein sequence ID" value="TQN69385.1"/>
    <property type="molecule type" value="Genomic_DNA"/>
</dbReference>
<dbReference type="InterPro" id="IPR050121">
    <property type="entry name" value="Cytochrome_P450_monoxygenase"/>
</dbReference>
<keyword evidence="8 10" id="KW-0503">Monooxygenase</keyword>
<evidence type="ECO:0000256" key="4">
    <source>
        <dbReference type="ARBA" id="ARBA00022723"/>
    </source>
</evidence>
<comment type="cofactor">
    <cofactor evidence="1 7">
        <name>heme</name>
        <dbReference type="ChEBI" id="CHEBI:30413"/>
    </cofactor>
</comment>
<dbReference type="OrthoDB" id="1470350at2759"/>
<organism evidence="10 11">
    <name type="scientific">Colletotrichum shisoi</name>
    <dbReference type="NCBI Taxonomy" id="2078593"/>
    <lineage>
        <taxon>Eukaryota</taxon>
        <taxon>Fungi</taxon>
        <taxon>Dikarya</taxon>
        <taxon>Ascomycota</taxon>
        <taxon>Pezizomycotina</taxon>
        <taxon>Sordariomycetes</taxon>
        <taxon>Hypocreomycetidae</taxon>
        <taxon>Glomerellales</taxon>
        <taxon>Glomerellaceae</taxon>
        <taxon>Colletotrichum</taxon>
        <taxon>Colletotrichum destructivum species complex</taxon>
    </lineage>
</organism>
<sequence length="483" mass="53453">MLFASATGAAYTAAGLLAVLVLYAIRAIYTNRLRHIPGPWYTALTHLVPKNHTLKGRRMYYVHDLHSRHGPVVRISPHEVAVADPEGFAAIHRIGGGFLKSHWYERSNMPERGEASIFALRDPRKHAARRKLLARVFTKAYLRSEWEGVVREKVEKAVGRIREEGKDGGRRSDVLKWFTMMTTDVVAHLCLGESFKMLELGEKNDYVKMLELISIQNITRYELPWLHFVRSHLPATGSSTASVDAKTVLRSYGDRALSNLGRNSDHTKTLFASMLSAVVDTGTADGGADEKEGETLTQEAMHVESQSMMIGGSDTSSITLTYLVWAVVRRPNLRARLEEEVAGLAPDFDDAVLETLPLLNAVIDETLRLYGAVQGHLSRTVPARGATLGGYFVPGGTTVETQAFDETRFLDPGRMTRKQKLLFSPWGAGSRICLGVELAKMELRLGAAVLFRRCGGLRPAPGMTDGMMEMENFLMVSPIGRSV</sequence>
<dbReference type="PRINTS" id="PR00463">
    <property type="entry name" value="EP450I"/>
</dbReference>
<dbReference type="SUPFAM" id="SSF48264">
    <property type="entry name" value="Cytochrome P450"/>
    <property type="match status" value="1"/>
</dbReference>
<feature type="transmembrane region" description="Helical" evidence="9">
    <location>
        <begin position="6"/>
        <end position="25"/>
    </location>
</feature>
<keyword evidence="9" id="KW-0472">Membrane</keyword>
<keyword evidence="3 7" id="KW-0349">Heme</keyword>
<evidence type="ECO:0000256" key="5">
    <source>
        <dbReference type="ARBA" id="ARBA00023002"/>
    </source>
</evidence>
<evidence type="ECO:0000256" key="2">
    <source>
        <dbReference type="ARBA" id="ARBA00010617"/>
    </source>
</evidence>
<dbReference type="PRINTS" id="PR00385">
    <property type="entry name" value="P450"/>
</dbReference>
<keyword evidence="9" id="KW-0812">Transmembrane</keyword>
<evidence type="ECO:0000256" key="3">
    <source>
        <dbReference type="ARBA" id="ARBA00022617"/>
    </source>
</evidence>
<gene>
    <name evidence="10" type="ORF">CSHISOI_06115</name>
</gene>
<dbReference type="GO" id="GO:0004497">
    <property type="term" value="F:monooxygenase activity"/>
    <property type="evidence" value="ECO:0007669"/>
    <property type="project" value="UniProtKB-KW"/>
</dbReference>
<evidence type="ECO:0000256" key="9">
    <source>
        <dbReference type="SAM" id="Phobius"/>
    </source>
</evidence>
<dbReference type="Pfam" id="PF00067">
    <property type="entry name" value="p450"/>
    <property type="match status" value="1"/>
</dbReference>
<proteinExistence type="inferred from homology"/>
<reference evidence="10 11" key="1">
    <citation type="journal article" date="2019" name="Sci. Rep.">
        <title>Colletotrichum shisoi sp. nov., an anthracnose pathogen of Perilla frutescens in Japan: molecular phylogenetic, morphological and genomic evidence.</title>
        <authorList>
            <person name="Gan P."/>
            <person name="Tsushima A."/>
            <person name="Hiroyama R."/>
            <person name="Narusaka M."/>
            <person name="Takano Y."/>
            <person name="Narusaka Y."/>
            <person name="Kawaradani M."/>
            <person name="Damm U."/>
            <person name="Shirasu K."/>
        </authorList>
    </citation>
    <scope>NUCLEOTIDE SEQUENCE [LARGE SCALE GENOMIC DNA]</scope>
    <source>
        <strain evidence="10 11">PG-2018a</strain>
    </source>
</reference>